<reference evidence="4 5" key="1">
    <citation type="journal article" date="2019" name="Nat. Med.">
        <title>A library of human gut bacterial isolates paired with longitudinal multiomics data enables mechanistic microbiome research.</title>
        <authorList>
            <person name="Poyet M."/>
            <person name="Groussin M."/>
            <person name="Gibbons S.M."/>
            <person name="Avila-Pacheco J."/>
            <person name="Jiang X."/>
            <person name="Kearney S.M."/>
            <person name="Perrotta A.R."/>
            <person name="Berdy B."/>
            <person name="Zhao S."/>
            <person name="Lieberman T.D."/>
            <person name="Swanson P.K."/>
            <person name="Smith M."/>
            <person name="Roesemann S."/>
            <person name="Alexander J.E."/>
            <person name="Rich S.A."/>
            <person name="Livny J."/>
            <person name="Vlamakis H."/>
            <person name="Clish C."/>
            <person name="Bullock K."/>
            <person name="Deik A."/>
            <person name="Scott J."/>
            <person name="Pierce K.A."/>
            <person name="Xavier R.J."/>
            <person name="Alm E.J."/>
        </authorList>
    </citation>
    <scope>NUCLEOTIDE SEQUENCE [LARGE SCALE GENOMIC DNA]</scope>
    <source>
        <strain evidence="4 5">BIOML-A163</strain>
    </source>
</reference>
<dbReference type="InterPro" id="IPR039426">
    <property type="entry name" value="TonB-dep_rcpt-like"/>
</dbReference>
<dbReference type="PROSITE" id="PS52016">
    <property type="entry name" value="TONB_DEPENDENT_REC_3"/>
    <property type="match status" value="1"/>
</dbReference>
<keyword evidence="1" id="KW-0998">Cell outer membrane</keyword>
<evidence type="ECO:0000256" key="2">
    <source>
        <dbReference type="SAM" id="SignalP"/>
    </source>
</evidence>
<feature type="non-terminal residue" evidence="4">
    <location>
        <position position="173"/>
    </location>
</feature>
<dbReference type="GO" id="GO:0009279">
    <property type="term" value="C:cell outer membrane"/>
    <property type="evidence" value="ECO:0007669"/>
    <property type="project" value="UniProtKB-SubCell"/>
</dbReference>
<keyword evidence="2" id="KW-0732">Signal</keyword>
<dbReference type="InterPro" id="IPR037066">
    <property type="entry name" value="Plug_dom_sf"/>
</dbReference>
<dbReference type="InterPro" id="IPR012910">
    <property type="entry name" value="Plug_dom"/>
</dbReference>
<gene>
    <name evidence="4" type="ORF">F3D71_21530</name>
</gene>
<evidence type="ECO:0000313" key="5">
    <source>
        <dbReference type="Proteomes" id="UP000323717"/>
    </source>
</evidence>
<feature type="domain" description="TonB-dependent receptor plug" evidence="3">
    <location>
        <begin position="117"/>
        <end position="170"/>
    </location>
</feature>
<dbReference type="Gene3D" id="2.170.130.10">
    <property type="entry name" value="TonB-dependent receptor, plug domain"/>
    <property type="match status" value="1"/>
</dbReference>
<dbReference type="Proteomes" id="UP000323717">
    <property type="component" value="Unassembled WGS sequence"/>
</dbReference>
<keyword evidence="1" id="KW-1134">Transmembrane beta strand</keyword>
<keyword evidence="1" id="KW-0813">Transport</keyword>
<feature type="chain" id="PRO_5024305511" evidence="2">
    <location>
        <begin position="22"/>
        <end position="173"/>
    </location>
</feature>
<dbReference type="Pfam" id="PF13715">
    <property type="entry name" value="CarbopepD_reg_2"/>
    <property type="match status" value="1"/>
</dbReference>
<dbReference type="EMBL" id="VWLE01000408">
    <property type="protein sequence ID" value="KAA3943845.1"/>
    <property type="molecule type" value="Genomic_DNA"/>
</dbReference>
<dbReference type="SUPFAM" id="SSF49464">
    <property type="entry name" value="Carboxypeptidase regulatory domain-like"/>
    <property type="match status" value="1"/>
</dbReference>
<protein>
    <submittedName>
        <fullName evidence="4">TonB-dependent receptor plug domain-containing protein</fullName>
    </submittedName>
</protein>
<keyword evidence="1" id="KW-0812">Transmembrane</keyword>
<dbReference type="Pfam" id="PF07715">
    <property type="entry name" value="Plug"/>
    <property type="match status" value="1"/>
</dbReference>
<comment type="similarity">
    <text evidence="1">Belongs to the TonB-dependent receptor family.</text>
</comment>
<evidence type="ECO:0000313" key="4">
    <source>
        <dbReference type="EMBL" id="KAA3943845.1"/>
    </source>
</evidence>
<dbReference type="AlphaFoldDB" id="A0A5M5BX37"/>
<comment type="caution">
    <text evidence="4">The sequence shown here is derived from an EMBL/GenBank/DDBJ whole genome shotgun (WGS) entry which is preliminary data.</text>
</comment>
<accession>A0A5M5BX37</accession>
<organism evidence="4 5">
    <name type="scientific">Bacteroides ovatus</name>
    <dbReference type="NCBI Taxonomy" id="28116"/>
    <lineage>
        <taxon>Bacteria</taxon>
        <taxon>Pseudomonadati</taxon>
        <taxon>Bacteroidota</taxon>
        <taxon>Bacteroidia</taxon>
        <taxon>Bacteroidales</taxon>
        <taxon>Bacteroidaceae</taxon>
        <taxon>Bacteroides</taxon>
    </lineage>
</organism>
<keyword evidence="1" id="KW-0472">Membrane</keyword>
<proteinExistence type="inferred from homology"/>
<evidence type="ECO:0000256" key="1">
    <source>
        <dbReference type="PROSITE-ProRule" id="PRU01360"/>
    </source>
</evidence>
<evidence type="ECO:0000259" key="3">
    <source>
        <dbReference type="Pfam" id="PF07715"/>
    </source>
</evidence>
<dbReference type="Gene3D" id="2.60.40.1120">
    <property type="entry name" value="Carboxypeptidase-like, regulatory domain"/>
    <property type="match status" value="1"/>
</dbReference>
<sequence length="173" mass="18154">MMKSRIICILLLLVGASGIYAQSLTVTGKVVDNEGLEVIGGNVTVKGKQNTGTITDINGKYTITVSDPQKDVLVFSFIGLENMEVAVKGRKQIDVTMKAASVLLDEVVAIGYATVKRKDLTGSVASVRSDDLLKVPSSDVTQALAGRMAGVQIIQTDGQPGATMSVRVRGGIS</sequence>
<name>A0A5M5BX37_BACOV</name>
<comment type="subcellular location">
    <subcellularLocation>
        <location evidence="1">Cell outer membrane</location>
        <topology evidence="1">Multi-pass membrane protein</topology>
    </subcellularLocation>
</comment>
<dbReference type="SUPFAM" id="SSF56935">
    <property type="entry name" value="Porins"/>
    <property type="match status" value="1"/>
</dbReference>
<feature type="signal peptide" evidence="2">
    <location>
        <begin position="1"/>
        <end position="21"/>
    </location>
</feature>
<keyword evidence="4" id="KW-0675">Receptor</keyword>
<dbReference type="InterPro" id="IPR008969">
    <property type="entry name" value="CarboxyPept-like_regulatory"/>
</dbReference>